<sequence>MLLQIQKYDIDVKYKRGKDLVIADALSRAYINDKQNIDFDNEISSHVCMVISEINITKRKWKEFQEHTKADNELQLLKKTIVDGWPKSKKYYKA</sequence>
<proteinExistence type="predicted"/>
<dbReference type="EMBL" id="JASPKY010000553">
    <property type="protein sequence ID" value="KAK9693116.1"/>
    <property type="molecule type" value="Genomic_DNA"/>
</dbReference>
<dbReference type="Proteomes" id="UP001458880">
    <property type="component" value="Unassembled WGS sequence"/>
</dbReference>
<accession>A0AAW1IT48</accession>
<reference evidence="1 2" key="1">
    <citation type="journal article" date="2024" name="BMC Genomics">
        <title>De novo assembly and annotation of Popillia japonica's genome with initial clues to its potential as an invasive pest.</title>
        <authorList>
            <person name="Cucini C."/>
            <person name="Boschi S."/>
            <person name="Funari R."/>
            <person name="Cardaioli E."/>
            <person name="Iannotti N."/>
            <person name="Marturano G."/>
            <person name="Paoli F."/>
            <person name="Bruttini M."/>
            <person name="Carapelli A."/>
            <person name="Frati F."/>
            <person name="Nardi F."/>
        </authorList>
    </citation>
    <scope>NUCLEOTIDE SEQUENCE [LARGE SCALE GENOMIC DNA]</scope>
    <source>
        <strain evidence="1">DMR45628</strain>
    </source>
</reference>
<dbReference type="PANTHER" id="PTHR37984">
    <property type="entry name" value="PROTEIN CBG26694"/>
    <property type="match status" value="1"/>
</dbReference>
<dbReference type="PANTHER" id="PTHR37984:SF7">
    <property type="entry name" value="INTEGRASE CATALYTIC DOMAIN-CONTAINING PROTEIN"/>
    <property type="match status" value="1"/>
</dbReference>
<dbReference type="AlphaFoldDB" id="A0AAW1IT48"/>
<keyword evidence="2" id="KW-1185">Reference proteome</keyword>
<name>A0AAW1IT48_POPJA</name>
<evidence type="ECO:0000313" key="1">
    <source>
        <dbReference type="EMBL" id="KAK9693116.1"/>
    </source>
</evidence>
<dbReference type="InterPro" id="IPR050951">
    <property type="entry name" value="Retrovirus_Pol_polyprotein"/>
</dbReference>
<evidence type="ECO:0000313" key="2">
    <source>
        <dbReference type="Proteomes" id="UP001458880"/>
    </source>
</evidence>
<comment type="caution">
    <text evidence="1">The sequence shown here is derived from an EMBL/GenBank/DDBJ whole genome shotgun (WGS) entry which is preliminary data.</text>
</comment>
<gene>
    <name evidence="1" type="ORF">QE152_g34422</name>
</gene>
<protein>
    <submittedName>
        <fullName evidence="1">Uncharacterized protein</fullName>
    </submittedName>
</protein>
<organism evidence="1 2">
    <name type="scientific">Popillia japonica</name>
    <name type="common">Japanese beetle</name>
    <dbReference type="NCBI Taxonomy" id="7064"/>
    <lineage>
        <taxon>Eukaryota</taxon>
        <taxon>Metazoa</taxon>
        <taxon>Ecdysozoa</taxon>
        <taxon>Arthropoda</taxon>
        <taxon>Hexapoda</taxon>
        <taxon>Insecta</taxon>
        <taxon>Pterygota</taxon>
        <taxon>Neoptera</taxon>
        <taxon>Endopterygota</taxon>
        <taxon>Coleoptera</taxon>
        <taxon>Polyphaga</taxon>
        <taxon>Scarabaeiformia</taxon>
        <taxon>Scarabaeidae</taxon>
        <taxon>Rutelinae</taxon>
        <taxon>Popillia</taxon>
    </lineage>
</organism>